<keyword evidence="8" id="KW-0862">Zinc</keyword>
<dbReference type="PANTHER" id="PTHR30455">
    <property type="entry name" value="TRANSCRIPTIONAL REPRESSOR NRDR"/>
    <property type="match status" value="1"/>
</dbReference>
<evidence type="ECO:0000256" key="1">
    <source>
        <dbReference type="ARBA" id="ARBA00022491"/>
    </source>
</evidence>
<evidence type="ECO:0000256" key="2">
    <source>
        <dbReference type="ARBA" id="ARBA00022741"/>
    </source>
</evidence>
<dbReference type="GO" id="GO:0005524">
    <property type="term" value="F:ATP binding"/>
    <property type="evidence" value="ECO:0007669"/>
    <property type="project" value="UniProtKB-UniRule"/>
</dbReference>
<dbReference type="RefSeq" id="WP_109516056.1">
    <property type="nucleotide sequence ID" value="NZ_JBHSCH010000021.1"/>
</dbReference>
<evidence type="ECO:0000256" key="5">
    <source>
        <dbReference type="ARBA" id="ARBA00023015"/>
    </source>
</evidence>
<dbReference type="PANTHER" id="PTHR30455:SF2">
    <property type="entry name" value="TRANSCRIPTIONAL REPRESSOR NRDR"/>
    <property type="match status" value="1"/>
</dbReference>
<dbReference type="GO" id="GO:0045892">
    <property type="term" value="P:negative regulation of DNA-templated transcription"/>
    <property type="evidence" value="ECO:0007669"/>
    <property type="project" value="UniProtKB-UniRule"/>
</dbReference>
<organism evidence="10 11">
    <name type="scientific">Teichococcus aestuarii</name>
    <dbReference type="NCBI Taxonomy" id="568898"/>
    <lineage>
        <taxon>Bacteria</taxon>
        <taxon>Pseudomonadati</taxon>
        <taxon>Pseudomonadota</taxon>
        <taxon>Alphaproteobacteria</taxon>
        <taxon>Acetobacterales</taxon>
        <taxon>Roseomonadaceae</taxon>
        <taxon>Roseomonas</taxon>
    </lineage>
</organism>
<comment type="caution">
    <text evidence="10">The sequence shown here is derived from an EMBL/GenBank/DDBJ whole genome shotgun (WGS) entry which is preliminary data.</text>
</comment>
<comment type="function">
    <text evidence="8">Negatively regulates transcription of bacterial ribonucleotide reductase nrd genes and operons by binding to NrdR-boxes.</text>
</comment>
<protein>
    <recommendedName>
        <fullName evidence="8">Transcriptional repressor NrdR</fullName>
    </recommendedName>
</protein>
<keyword evidence="1 8" id="KW-0678">Repressor</keyword>
<dbReference type="InterPro" id="IPR005144">
    <property type="entry name" value="ATP-cone_dom"/>
</dbReference>
<evidence type="ECO:0000313" key="10">
    <source>
        <dbReference type="EMBL" id="PWC29481.1"/>
    </source>
</evidence>
<keyword evidence="7 8" id="KW-0804">Transcription</keyword>
<keyword evidence="2 8" id="KW-0547">Nucleotide-binding</keyword>
<dbReference type="Pfam" id="PF22811">
    <property type="entry name" value="Zn_ribbon_NrdR"/>
    <property type="match status" value="1"/>
</dbReference>
<evidence type="ECO:0000256" key="8">
    <source>
        <dbReference type="HAMAP-Rule" id="MF_00440"/>
    </source>
</evidence>
<keyword evidence="11" id="KW-1185">Reference proteome</keyword>
<evidence type="ECO:0000256" key="4">
    <source>
        <dbReference type="ARBA" id="ARBA00022840"/>
    </source>
</evidence>
<evidence type="ECO:0000256" key="6">
    <source>
        <dbReference type="ARBA" id="ARBA00023125"/>
    </source>
</evidence>
<keyword evidence="8" id="KW-0479">Metal-binding</keyword>
<keyword evidence="5 8" id="KW-0805">Transcription regulation</keyword>
<evidence type="ECO:0000256" key="3">
    <source>
        <dbReference type="ARBA" id="ARBA00022771"/>
    </source>
</evidence>
<dbReference type="InterPro" id="IPR003796">
    <property type="entry name" value="RNR_NrdR-like"/>
</dbReference>
<name>A0A2U1V6I4_9PROT</name>
<dbReference type="HAMAP" id="MF_00440">
    <property type="entry name" value="NrdR"/>
    <property type="match status" value="1"/>
</dbReference>
<dbReference type="EMBL" id="PDOA01000003">
    <property type="protein sequence ID" value="PWC29481.1"/>
    <property type="molecule type" value="Genomic_DNA"/>
</dbReference>
<dbReference type="GO" id="GO:0003677">
    <property type="term" value="F:DNA binding"/>
    <property type="evidence" value="ECO:0007669"/>
    <property type="project" value="UniProtKB-KW"/>
</dbReference>
<reference evidence="11" key="1">
    <citation type="submission" date="2017-10" db="EMBL/GenBank/DDBJ databases">
        <authorList>
            <person name="Toshchakov S.V."/>
            <person name="Goeva M.A."/>
        </authorList>
    </citation>
    <scope>NUCLEOTIDE SEQUENCE [LARGE SCALE GENOMIC DNA]</scope>
    <source>
        <strain evidence="11">JR1/69-1-13</strain>
    </source>
</reference>
<gene>
    <name evidence="8" type="primary">nrdR</name>
    <name evidence="10" type="ORF">CR165_05890</name>
</gene>
<dbReference type="GO" id="GO:0008270">
    <property type="term" value="F:zinc ion binding"/>
    <property type="evidence" value="ECO:0007669"/>
    <property type="project" value="UniProtKB-UniRule"/>
</dbReference>
<keyword evidence="3 8" id="KW-0863">Zinc-finger</keyword>
<proteinExistence type="inferred from homology"/>
<dbReference type="AlphaFoldDB" id="A0A2U1V6I4"/>
<evidence type="ECO:0000313" key="11">
    <source>
        <dbReference type="Proteomes" id="UP000245048"/>
    </source>
</evidence>
<feature type="zinc finger region" evidence="8">
    <location>
        <begin position="3"/>
        <end position="34"/>
    </location>
</feature>
<feature type="domain" description="ATP-cone" evidence="9">
    <location>
        <begin position="49"/>
        <end position="139"/>
    </location>
</feature>
<keyword evidence="6 8" id="KW-0238">DNA-binding</keyword>
<keyword evidence="4 8" id="KW-0067">ATP-binding</keyword>
<comment type="cofactor">
    <cofactor evidence="8">
        <name>Zn(2+)</name>
        <dbReference type="ChEBI" id="CHEBI:29105"/>
    </cofactor>
    <text evidence="8">Binds 1 zinc ion.</text>
</comment>
<evidence type="ECO:0000256" key="7">
    <source>
        <dbReference type="ARBA" id="ARBA00023163"/>
    </source>
</evidence>
<evidence type="ECO:0000259" key="9">
    <source>
        <dbReference type="PROSITE" id="PS51161"/>
    </source>
</evidence>
<dbReference type="NCBIfam" id="TIGR00244">
    <property type="entry name" value="transcriptional regulator NrdR"/>
    <property type="match status" value="1"/>
</dbReference>
<dbReference type="InterPro" id="IPR055173">
    <property type="entry name" value="NrdR-like_N"/>
</dbReference>
<dbReference type="PROSITE" id="PS51161">
    <property type="entry name" value="ATP_CONE"/>
    <property type="match status" value="1"/>
</dbReference>
<dbReference type="Pfam" id="PF03477">
    <property type="entry name" value="ATP-cone"/>
    <property type="match status" value="1"/>
</dbReference>
<dbReference type="OrthoDB" id="9807461at2"/>
<comment type="similarity">
    <text evidence="8">Belongs to the NrdR family.</text>
</comment>
<sequence>MRCPFCGSEDTQVKDSRPADDGAAIRRRRSCPSCGARFTTFERVTLRELTVVKSDQRRVPFDRDKLARSIRIALRKRPVDEDRVERIVNGIQRRLEAEGESEISSRAIGEMVMETLKELDQVAYVRFASVYRNFGEAADFQAFLGSLDRNG</sequence>
<dbReference type="Proteomes" id="UP000245048">
    <property type="component" value="Unassembled WGS sequence"/>
</dbReference>
<accession>A0A2U1V6I4</accession>